<organism evidence="1 2">
    <name type="scientific">Xylella fastidiosa subsp. multiplex</name>
    <dbReference type="NCBI Taxonomy" id="644357"/>
    <lineage>
        <taxon>Bacteria</taxon>
        <taxon>Pseudomonadati</taxon>
        <taxon>Pseudomonadota</taxon>
        <taxon>Gammaproteobacteria</taxon>
        <taxon>Lysobacterales</taxon>
        <taxon>Lysobacteraceae</taxon>
        <taxon>Xylella</taxon>
    </lineage>
</organism>
<comment type="caution">
    <text evidence="1">The sequence shown here is derived from an EMBL/GenBank/DDBJ whole genome shotgun (WGS) entry which is preliminary data.</text>
</comment>
<reference evidence="1" key="1">
    <citation type="submission" date="2021-11" db="EMBL/GenBank/DDBJ databases">
        <authorList>
            <person name="Denance N."/>
            <person name="Briand M."/>
            <person name="Dupas E."/>
            <person name="Durand K."/>
            <person name="Legendre B."/>
            <person name="Cunty A."/>
            <person name="Donnadieu C."/>
            <person name="Lopez Roques C."/>
            <person name="Cesbron S."/>
            <person name="Jacques M.A."/>
        </authorList>
    </citation>
    <scope>NUCLEOTIDE SEQUENCE</scope>
    <source>
        <strain evidence="1">CFBP8070</strain>
    </source>
</reference>
<dbReference type="Proteomes" id="UP001220702">
    <property type="component" value="Unassembled WGS sequence"/>
</dbReference>
<reference evidence="1" key="2">
    <citation type="journal article" date="2023" name="Commun. Biol.">
        <title>Suspicions of two bridgehead invasions of Xylella fastidiosa subsp. multiplex in France.</title>
        <authorList>
            <person name="Dupas E."/>
            <person name="Durand K."/>
            <person name="Rieux A."/>
            <person name="Briand M."/>
            <person name="Pruvost O."/>
            <person name="Cunty A."/>
            <person name="Denance N."/>
            <person name="Donnadieu C."/>
            <person name="Legendre B."/>
            <person name="Lopez-Roques C."/>
            <person name="Cesbron S."/>
            <person name="Ravigne V."/>
            <person name="Jacques M.A."/>
        </authorList>
    </citation>
    <scope>NUCLEOTIDE SEQUENCE</scope>
    <source>
        <strain evidence="1">CFBP8070</strain>
    </source>
</reference>
<protein>
    <submittedName>
        <fullName evidence="1">Uncharacterized protein</fullName>
    </submittedName>
</protein>
<dbReference type="EMBL" id="JAJKGN010000002">
    <property type="protein sequence ID" value="MDC6408903.1"/>
    <property type="molecule type" value="Genomic_DNA"/>
</dbReference>
<evidence type="ECO:0000313" key="1">
    <source>
        <dbReference type="EMBL" id="MDC6408903.1"/>
    </source>
</evidence>
<evidence type="ECO:0000313" key="2">
    <source>
        <dbReference type="Proteomes" id="UP001220702"/>
    </source>
</evidence>
<dbReference type="AlphaFoldDB" id="A0AAW6HXZ7"/>
<name>A0AAW6HXZ7_XYLFS</name>
<accession>A0AAW6HXZ7</accession>
<gene>
    <name evidence="1" type="ORF">LOK82_09805</name>
</gene>
<sequence>MGRHLLLRLHHLQGFEEAAVQNARAAASKMGFVGYREGFGPRADEQENVAQTIQMNAGP</sequence>
<proteinExistence type="predicted"/>